<dbReference type="GO" id="GO:0005524">
    <property type="term" value="F:ATP binding"/>
    <property type="evidence" value="ECO:0007669"/>
    <property type="project" value="UniProtKB-KW"/>
</dbReference>
<dbReference type="PANTHER" id="PTHR10890">
    <property type="entry name" value="CYSTEINYL-TRNA SYNTHETASE"/>
    <property type="match status" value="1"/>
</dbReference>
<evidence type="ECO:0000256" key="6">
    <source>
        <dbReference type="ARBA" id="ARBA00022741"/>
    </source>
</evidence>
<feature type="binding site" evidence="10">
    <location>
        <position position="279"/>
    </location>
    <ligand>
        <name>L-cysteinyl-5'-AMP</name>
        <dbReference type="ChEBI" id="CHEBI:144924"/>
    </ligand>
</feature>
<dbReference type="InterPro" id="IPR014729">
    <property type="entry name" value="Rossmann-like_a/b/a_fold"/>
</dbReference>
<dbReference type="HAMAP" id="MF_01697">
    <property type="entry name" value="MshC"/>
    <property type="match status" value="1"/>
</dbReference>
<feature type="binding site" evidence="10">
    <location>
        <begin position="246"/>
        <end position="248"/>
    </location>
    <ligand>
        <name>L-cysteinyl-5'-AMP</name>
        <dbReference type="ChEBI" id="CHEBI:144924"/>
    </ligand>
</feature>
<comment type="caution">
    <text evidence="12">The sequence shown here is derived from an EMBL/GenBank/DDBJ whole genome shotgun (WGS) entry which is preliminary data.</text>
</comment>
<evidence type="ECO:0000256" key="5">
    <source>
        <dbReference type="ARBA" id="ARBA00022723"/>
    </source>
</evidence>
<dbReference type="Proteomes" id="UP000295453">
    <property type="component" value="Unassembled WGS sequence"/>
</dbReference>
<gene>
    <name evidence="10" type="primary">mshC</name>
    <name evidence="12" type="ORF">EPD65_10805</name>
</gene>
<feature type="binding site" evidence="10">
    <location>
        <position position="224"/>
    </location>
    <ligand>
        <name>L-cysteinyl-5'-AMP</name>
        <dbReference type="ChEBI" id="CHEBI:144924"/>
    </ligand>
</feature>
<organism evidence="12 13">
    <name type="scientific">Nocardioides jejuensis</name>
    <dbReference type="NCBI Taxonomy" id="2502782"/>
    <lineage>
        <taxon>Bacteria</taxon>
        <taxon>Bacillati</taxon>
        <taxon>Actinomycetota</taxon>
        <taxon>Actinomycetes</taxon>
        <taxon>Propionibacteriales</taxon>
        <taxon>Nocardioidaceae</taxon>
        <taxon>Nocardioides</taxon>
    </lineage>
</organism>
<feature type="binding site" evidence="10">
    <location>
        <position position="228"/>
    </location>
    <ligand>
        <name>Zn(2+)</name>
        <dbReference type="ChEBI" id="CHEBI:29105"/>
    </ligand>
</feature>
<dbReference type="GO" id="GO:0005829">
    <property type="term" value="C:cytosol"/>
    <property type="evidence" value="ECO:0007669"/>
    <property type="project" value="TreeGrafter"/>
</dbReference>
<dbReference type="Pfam" id="PF01406">
    <property type="entry name" value="tRNA-synt_1e"/>
    <property type="match status" value="1"/>
</dbReference>
<keyword evidence="13" id="KW-1185">Reference proteome</keyword>
<evidence type="ECO:0000313" key="13">
    <source>
        <dbReference type="Proteomes" id="UP000295453"/>
    </source>
</evidence>
<feature type="binding site" evidence="10">
    <location>
        <begin position="44"/>
        <end position="47"/>
    </location>
    <ligand>
        <name>L-cysteinyl-5'-AMP</name>
        <dbReference type="ChEBI" id="CHEBI:144924"/>
    </ligand>
</feature>
<keyword evidence="4 10" id="KW-0436">Ligase</keyword>
<comment type="similarity">
    <text evidence="2 10">Belongs to the class-I aminoacyl-tRNA synthetase family. MshC subfamily.</text>
</comment>
<feature type="domain" description="tRNA synthetases class I catalytic" evidence="11">
    <location>
        <begin position="38"/>
        <end position="332"/>
    </location>
</feature>
<evidence type="ECO:0000259" key="11">
    <source>
        <dbReference type="Pfam" id="PF01406"/>
    </source>
</evidence>
<comment type="function">
    <text evidence="1 10">Catalyzes the ATP-dependent condensation of GlcN-Ins and L-cysteine to form L-Cys-GlcN-Ins.</text>
</comment>
<proteinExistence type="inferred from homology"/>
<dbReference type="NCBIfam" id="TIGR03447">
    <property type="entry name" value="mycothiol_MshC"/>
    <property type="match status" value="1"/>
</dbReference>
<dbReference type="RefSeq" id="WP_131584014.1">
    <property type="nucleotide sequence ID" value="NZ_SJZJ01000017.1"/>
</dbReference>
<evidence type="ECO:0000313" key="12">
    <source>
        <dbReference type="EMBL" id="TCJ23351.1"/>
    </source>
</evidence>
<sequence>MRAWSAPEIAPLQVKGPVVRVHDTATGGLVETSPAAGGARMYVCGITPYDATHMGHAATYIGMDLLNRAWRNAGHAVTFVQNVTDVDDPLLERAEKVNVAWEELALRETQLFREDMEALRVLPPDHYVGAVESIPLVIALIQKLQAAGVVYDVEGDLYFEVASDKAFGDVSGLDREQMLAIFGERGGDPERPGKKDPLDCVLWRAEREGEPSWESPFGKGRPGWHIECTAIALEHLGNGFDVQAGGSDLSFPHHEMCAGEAQVAEGERFAHAYVHAGMVAYDGEKMSKSKGNLVFVNELRRSEVDPAAIRLSLLQHHYREDWEWTAQNLWTAEDTLDRWREALRHGVGAPAGPVVEQVLAALATDLDAPAAVAAVDAWAVATTGGDHKDIYAADQIRAVLDAGLGLKV</sequence>
<dbReference type="GO" id="GO:0008270">
    <property type="term" value="F:zinc ion binding"/>
    <property type="evidence" value="ECO:0007669"/>
    <property type="project" value="UniProtKB-UniRule"/>
</dbReference>
<dbReference type="CDD" id="cd00672">
    <property type="entry name" value="CysRS_core"/>
    <property type="match status" value="1"/>
</dbReference>
<reference evidence="12 13" key="1">
    <citation type="submission" date="2019-03" db="EMBL/GenBank/DDBJ databases">
        <authorList>
            <person name="Kim M.K.M."/>
        </authorList>
    </citation>
    <scope>NUCLEOTIDE SEQUENCE [LARGE SCALE GENOMIC DNA]</scope>
    <source>
        <strain evidence="12 13">18JY15-6</strain>
    </source>
</reference>
<keyword evidence="7 10" id="KW-0862">Zinc</keyword>
<keyword evidence="6 10" id="KW-0547">Nucleotide-binding</keyword>
<dbReference type="FunFam" id="3.40.50.620:FF:000134">
    <property type="entry name" value="L-cysteine:1D-myo-inositol 2-amino-2-deoxy-alpha-D-glucopyranoside ligase"/>
    <property type="match status" value="1"/>
</dbReference>
<dbReference type="Gene3D" id="1.20.120.640">
    <property type="entry name" value="Anticodon-binding domain of a subclass of class I aminoacyl-tRNA synthetases"/>
    <property type="match status" value="1"/>
</dbReference>
<dbReference type="SUPFAM" id="SSF52374">
    <property type="entry name" value="Nucleotidylyl transferase"/>
    <property type="match status" value="1"/>
</dbReference>
<feature type="short sequence motif" description="'HIGH' region" evidence="10">
    <location>
        <begin position="46"/>
        <end position="56"/>
    </location>
</feature>
<dbReference type="PANTHER" id="PTHR10890:SF3">
    <property type="entry name" value="CYSTEINE--TRNA LIGASE, CYTOPLASMIC"/>
    <property type="match status" value="1"/>
</dbReference>
<keyword evidence="8 10" id="KW-0067">ATP-binding</keyword>
<feature type="binding site" evidence="10">
    <location>
        <position position="44"/>
    </location>
    <ligand>
        <name>Zn(2+)</name>
        <dbReference type="ChEBI" id="CHEBI:29105"/>
    </ligand>
</feature>
<dbReference type="OrthoDB" id="9815130at2"/>
<feature type="binding site" evidence="10">
    <location>
        <begin position="82"/>
        <end position="84"/>
    </location>
    <ligand>
        <name>L-cysteinyl-5'-AMP</name>
        <dbReference type="ChEBI" id="CHEBI:144924"/>
    </ligand>
</feature>
<dbReference type="InterPro" id="IPR024909">
    <property type="entry name" value="Cys-tRNA/MSH_ligase"/>
</dbReference>
<dbReference type="EC" id="6.3.1.13" evidence="10"/>
<dbReference type="GO" id="GO:0010125">
    <property type="term" value="P:mycothiol biosynthetic process"/>
    <property type="evidence" value="ECO:0007669"/>
    <property type="project" value="UniProtKB-UniRule"/>
</dbReference>
<comment type="cofactor">
    <cofactor evidence="10">
        <name>Zn(2+)</name>
        <dbReference type="ChEBI" id="CHEBI:29105"/>
    </cofactor>
    <text evidence="10">Binds 1 zinc ion per subunit.</text>
</comment>
<accession>A0A4R1BZ74</accession>
<feature type="binding site" evidence="10">
    <location>
        <position position="59"/>
    </location>
    <ligand>
        <name>L-cysteinyl-5'-AMP</name>
        <dbReference type="ChEBI" id="CHEBI:144924"/>
    </ligand>
</feature>
<evidence type="ECO:0000256" key="2">
    <source>
        <dbReference type="ARBA" id="ARBA00007723"/>
    </source>
</evidence>
<dbReference type="InterPro" id="IPR032678">
    <property type="entry name" value="tRNA-synt_1_cat_dom"/>
</dbReference>
<feature type="short sequence motif" description="'ERGGDP' region" evidence="10">
    <location>
        <begin position="184"/>
        <end position="189"/>
    </location>
</feature>
<name>A0A4R1BZ74_9ACTN</name>
<dbReference type="GO" id="GO:0006423">
    <property type="term" value="P:cysteinyl-tRNA aminoacylation"/>
    <property type="evidence" value="ECO:0007669"/>
    <property type="project" value="TreeGrafter"/>
</dbReference>
<dbReference type="PRINTS" id="PR00983">
    <property type="entry name" value="TRNASYNTHCYS"/>
</dbReference>
<evidence type="ECO:0000256" key="10">
    <source>
        <dbReference type="HAMAP-Rule" id="MF_01697"/>
    </source>
</evidence>
<evidence type="ECO:0000256" key="4">
    <source>
        <dbReference type="ARBA" id="ARBA00022598"/>
    </source>
</evidence>
<dbReference type="EMBL" id="SJZJ01000017">
    <property type="protein sequence ID" value="TCJ23351.1"/>
    <property type="molecule type" value="Genomic_DNA"/>
</dbReference>
<protein>
    <recommendedName>
        <fullName evidence="10">L-cysteine:1D-myo-inositol 2-amino-2-deoxy-alpha-D-glucopyranoside ligase</fullName>
        <shortName evidence="10">L-Cys:GlcN-Ins ligase</shortName>
        <ecNumber evidence="10">6.3.1.13</ecNumber>
    </recommendedName>
    <alternativeName>
        <fullName evidence="10">Mycothiol ligase</fullName>
        <shortName evidence="10">MSH ligase</shortName>
    </alternativeName>
</protein>
<comment type="catalytic activity">
    <reaction evidence="9 10">
        <text>1D-myo-inositol 2-amino-2-deoxy-alpha-D-glucopyranoside + L-cysteine + ATP = 1D-myo-inositol 2-(L-cysteinylamino)-2-deoxy-alpha-D-glucopyranoside + AMP + diphosphate + H(+)</text>
        <dbReference type="Rhea" id="RHEA:26176"/>
        <dbReference type="ChEBI" id="CHEBI:15378"/>
        <dbReference type="ChEBI" id="CHEBI:30616"/>
        <dbReference type="ChEBI" id="CHEBI:33019"/>
        <dbReference type="ChEBI" id="CHEBI:35235"/>
        <dbReference type="ChEBI" id="CHEBI:58886"/>
        <dbReference type="ChEBI" id="CHEBI:58887"/>
        <dbReference type="ChEBI" id="CHEBI:456215"/>
        <dbReference type="EC" id="6.3.1.13"/>
    </reaction>
</comment>
<dbReference type="InterPro" id="IPR017812">
    <property type="entry name" value="Mycothiol_ligase_MshC"/>
</dbReference>
<evidence type="ECO:0000256" key="1">
    <source>
        <dbReference type="ARBA" id="ARBA00003679"/>
    </source>
</evidence>
<feature type="short sequence motif" description="'KMSKS' region" evidence="10">
    <location>
        <begin position="285"/>
        <end position="289"/>
    </location>
</feature>
<evidence type="ECO:0000256" key="9">
    <source>
        <dbReference type="ARBA" id="ARBA00048350"/>
    </source>
</evidence>
<comment type="subunit">
    <text evidence="3 10">Monomer.</text>
</comment>
<dbReference type="GO" id="GO:0004817">
    <property type="term" value="F:cysteine-tRNA ligase activity"/>
    <property type="evidence" value="ECO:0007669"/>
    <property type="project" value="TreeGrafter"/>
</dbReference>
<evidence type="ECO:0000256" key="8">
    <source>
        <dbReference type="ARBA" id="ARBA00022840"/>
    </source>
</evidence>
<evidence type="ECO:0000256" key="7">
    <source>
        <dbReference type="ARBA" id="ARBA00022833"/>
    </source>
</evidence>
<evidence type="ECO:0000256" key="3">
    <source>
        <dbReference type="ARBA" id="ARBA00011245"/>
    </source>
</evidence>
<dbReference type="GO" id="GO:0035446">
    <property type="term" value="F:cysteine-glucosaminylinositol ligase activity"/>
    <property type="evidence" value="ECO:0007669"/>
    <property type="project" value="UniProtKB-UniRule"/>
</dbReference>
<feature type="binding site" evidence="10">
    <location>
        <position position="253"/>
    </location>
    <ligand>
        <name>Zn(2+)</name>
        <dbReference type="ChEBI" id="CHEBI:29105"/>
    </ligand>
</feature>
<dbReference type="Gene3D" id="3.40.50.620">
    <property type="entry name" value="HUPs"/>
    <property type="match status" value="1"/>
</dbReference>
<dbReference type="AlphaFoldDB" id="A0A4R1BZ74"/>
<keyword evidence="5 10" id="KW-0479">Metal-binding</keyword>